<evidence type="ECO:0000259" key="13">
    <source>
        <dbReference type="PROSITE" id="PS50928"/>
    </source>
</evidence>
<evidence type="ECO:0000256" key="12">
    <source>
        <dbReference type="SAM" id="MobiDB-lite"/>
    </source>
</evidence>
<evidence type="ECO:0000256" key="9">
    <source>
        <dbReference type="ARBA" id="ARBA00039779"/>
    </source>
</evidence>
<dbReference type="HOGENOM" id="CLU_029019_0_0_4"/>
<feature type="region of interest" description="Disordered" evidence="12">
    <location>
        <begin position="104"/>
        <end position="123"/>
    </location>
</feature>
<evidence type="ECO:0000313" key="14">
    <source>
        <dbReference type="EMBL" id="ABA50175.1"/>
    </source>
</evidence>
<feature type="compositionally biased region" description="Basic and acidic residues" evidence="12">
    <location>
        <begin position="104"/>
        <end position="117"/>
    </location>
</feature>
<evidence type="ECO:0000256" key="3">
    <source>
        <dbReference type="ARBA" id="ARBA00022448"/>
    </source>
</evidence>
<dbReference type="GO" id="GO:0043190">
    <property type="term" value="C:ATP-binding cassette (ABC) transporter complex"/>
    <property type="evidence" value="ECO:0007669"/>
    <property type="project" value="InterPro"/>
</dbReference>
<evidence type="ECO:0000256" key="10">
    <source>
        <dbReference type="ARBA" id="ARBA00046835"/>
    </source>
</evidence>
<feature type="transmembrane region" description="Helical" evidence="11">
    <location>
        <begin position="453"/>
        <end position="476"/>
    </location>
</feature>
<reference evidence="14 15" key="1">
    <citation type="submission" date="2005-09" db="EMBL/GenBank/DDBJ databases">
        <authorList>
            <person name="Woods D.E."/>
            <person name="Nierman W.C."/>
        </authorList>
    </citation>
    <scope>NUCLEOTIDE SEQUENCE [LARGE SCALE GENOMIC DNA]</scope>
    <source>
        <strain evidence="14 15">1710b</strain>
    </source>
</reference>
<feature type="domain" description="ABC transmembrane type-1" evidence="13">
    <location>
        <begin position="278"/>
        <end position="476"/>
    </location>
</feature>
<dbReference type="InterPro" id="IPR051322">
    <property type="entry name" value="AA_ABC_Transporter_Permease"/>
</dbReference>
<feature type="transmembrane region" description="Helical" evidence="11">
    <location>
        <begin position="319"/>
        <end position="340"/>
    </location>
</feature>
<evidence type="ECO:0000256" key="7">
    <source>
        <dbReference type="ARBA" id="ARBA00022989"/>
    </source>
</evidence>
<feature type="compositionally biased region" description="Basic and acidic residues" evidence="12">
    <location>
        <begin position="62"/>
        <end position="84"/>
    </location>
</feature>
<dbReference type="CDD" id="cd06261">
    <property type="entry name" value="TM_PBP2"/>
    <property type="match status" value="1"/>
</dbReference>
<comment type="subcellular location">
    <subcellularLocation>
        <location evidence="1">Cell inner membrane</location>
        <topology evidence="1">Multi-pass membrane protein</topology>
    </subcellularLocation>
    <subcellularLocation>
        <location evidence="11">Cell membrane</location>
        <topology evidence="11">Multi-pass membrane protein</topology>
    </subcellularLocation>
</comment>
<evidence type="ECO:0000256" key="5">
    <source>
        <dbReference type="ARBA" id="ARBA00022519"/>
    </source>
</evidence>
<dbReference type="AlphaFoldDB" id="Q3JUU6"/>
<dbReference type="EnsemblBacteria" id="ABA50175">
    <property type="protein sequence ID" value="ABA50175"/>
    <property type="gene ID" value="BURPS1710b_1246"/>
</dbReference>
<sequence length="492" mass="55382">MIRTGRLARHAGRVFRGAHDAPSRTSYVSSRLRPADTLRHLADRQARGAVARAVVPARPRRRGGETVAKPRLERNRHALHDAHSRRAGPRADAAPLLQPADLAEPAHRSDELGSDRHRSVRGRRARARLHLRRVLHRNLPRRVPVGAARPARGGQRVRDDELAGVRARHVPADDALRAARHRQQLAGAREIDGARVDHRPRRRGEGVAGRGQGHAAVLLLHAARRRDLSRDHDDLELRADVAREALFDRRTQGRPMIELIQEYWRNYLYTDGYRFTGLAITMWLLVVSIGIGFCLSVPLAVARVSKKKWLAGAVWLYTYVFRGTPLYVQLLLCYTGLYSLQAVRGTPMLDAFFRDGMNCTLLAFTLNTCAYTTEIFAGAIKATSYGEIEAARAYGMSTFTLYRRIVLPSALRRALPLYSNEVILMLHATTVAFTATVPDILKIARDVNSATYMSFHAFGIAALLYLAISFTLVWLFRRAERRWLAYLRPQGK</sequence>
<dbReference type="EMBL" id="CP000124">
    <property type="protein sequence ID" value="ABA50175.1"/>
    <property type="molecule type" value="Genomic_DNA"/>
</dbReference>
<feature type="region of interest" description="Disordered" evidence="12">
    <location>
        <begin position="187"/>
        <end position="210"/>
    </location>
</feature>
<dbReference type="PANTHER" id="PTHR30450:SF5">
    <property type="entry name" value="HISTIDINE TRANSPORT SYSTEM PERMEASE PROTEIN HISM"/>
    <property type="match status" value="1"/>
</dbReference>
<comment type="subunit">
    <text evidence="10">The HisPMQJ complex is composed of two ATP-binding proteins (HisP), two transmembrane proteins (HisM and HisQ) and a solute-binding protein (HisJ). The HisPMQ-ArgT complex is composed of two ATP-binding proteins (HisP), two transmembrane proteins (HisM and HisQ) and a solute-binding protein (ArgT).</text>
</comment>
<dbReference type="NCBIfam" id="NF011651">
    <property type="entry name" value="PRK15069.1"/>
    <property type="match status" value="1"/>
</dbReference>
<protein>
    <recommendedName>
        <fullName evidence="9">Histidine/lysine/arginine/ornithine transport system permease protein HisM</fullName>
    </recommendedName>
</protein>
<accession>Q3JUU6</accession>
<feature type="region of interest" description="Disordered" evidence="12">
    <location>
        <begin position="58"/>
        <end position="92"/>
    </location>
</feature>
<name>Q3JUU6_BURP1</name>
<evidence type="ECO:0000256" key="4">
    <source>
        <dbReference type="ARBA" id="ARBA00022475"/>
    </source>
</evidence>
<dbReference type="Proteomes" id="UP000002700">
    <property type="component" value="Chromosome I"/>
</dbReference>
<dbReference type="InterPro" id="IPR035906">
    <property type="entry name" value="MetI-like_sf"/>
</dbReference>
<evidence type="ECO:0000256" key="2">
    <source>
        <dbReference type="ARBA" id="ARBA00010072"/>
    </source>
</evidence>
<dbReference type="KEGG" id="bpm:BURPS1710b_1246"/>
<evidence type="ECO:0000256" key="11">
    <source>
        <dbReference type="RuleBase" id="RU363032"/>
    </source>
</evidence>
<keyword evidence="7 11" id="KW-1133">Transmembrane helix</keyword>
<dbReference type="PROSITE" id="PS50928">
    <property type="entry name" value="ABC_TM1"/>
    <property type="match status" value="1"/>
</dbReference>
<dbReference type="SUPFAM" id="SSF161098">
    <property type="entry name" value="MetI-like"/>
    <property type="match status" value="1"/>
</dbReference>
<evidence type="ECO:0000256" key="8">
    <source>
        <dbReference type="ARBA" id="ARBA00023136"/>
    </source>
</evidence>
<dbReference type="GO" id="GO:0022857">
    <property type="term" value="F:transmembrane transporter activity"/>
    <property type="evidence" value="ECO:0007669"/>
    <property type="project" value="InterPro"/>
</dbReference>
<keyword evidence="6 11" id="KW-0812">Transmembrane</keyword>
<dbReference type="Gene3D" id="1.10.3720.10">
    <property type="entry name" value="MetI-like"/>
    <property type="match status" value="1"/>
</dbReference>
<dbReference type="GO" id="GO:0006865">
    <property type="term" value="P:amino acid transport"/>
    <property type="evidence" value="ECO:0007669"/>
    <property type="project" value="TreeGrafter"/>
</dbReference>
<keyword evidence="5" id="KW-0997">Cell inner membrane</keyword>
<dbReference type="FunFam" id="1.10.3720.10:FF:000012">
    <property type="entry name" value="Histidine ABC transporter permease HisM"/>
    <property type="match status" value="1"/>
</dbReference>
<feature type="transmembrane region" description="Helical" evidence="11">
    <location>
        <begin position="275"/>
        <end position="299"/>
    </location>
</feature>
<keyword evidence="8 11" id="KW-0472">Membrane</keyword>
<evidence type="ECO:0000256" key="1">
    <source>
        <dbReference type="ARBA" id="ARBA00004429"/>
    </source>
</evidence>
<dbReference type="InterPro" id="IPR010065">
    <property type="entry name" value="AA_ABC_transptr_permease_3TM"/>
</dbReference>
<proteinExistence type="inferred from homology"/>
<evidence type="ECO:0000256" key="6">
    <source>
        <dbReference type="ARBA" id="ARBA00022692"/>
    </source>
</evidence>
<comment type="similarity">
    <text evidence="2">Belongs to the binding-protein-dependent transport system permease family. HisMQ subfamily.</text>
</comment>
<gene>
    <name evidence="14" type="primary">hisM</name>
    <name evidence="14" type="ordered locus">BURPS1710b_1246</name>
</gene>
<keyword evidence="3 11" id="KW-0813">Transport</keyword>
<dbReference type="NCBIfam" id="TIGR01726">
    <property type="entry name" value="HEQRo_perm_3TM"/>
    <property type="match status" value="1"/>
</dbReference>
<dbReference type="Pfam" id="PF00528">
    <property type="entry name" value="BPD_transp_1"/>
    <property type="match status" value="1"/>
</dbReference>
<dbReference type="PANTHER" id="PTHR30450">
    <property type="entry name" value="ABC TRANSPORTER PERMEASE"/>
    <property type="match status" value="1"/>
</dbReference>
<keyword evidence="4" id="KW-1003">Cell membrane</keyword>
<evidence type="ECO:0000313" key="15">
    <source>
        <dbReference type="Proteomes" id="UP000002700"/>
    </source>
</evidence>
<dbReference type="InterPro" id="IPR000515">
    <property type="entry name" value="MetI-like"/>
</dbReference>
<organism evidence="14 15">
    <name type="scientific">Burkholderia pseudomallei (strain 1710b)</name>
    <dbReference type="NCBI Taxonomy" id="320372"/>
    <lineage>
        <taxon>Bacteria</taxon>
        <taxon>Pseudomonadati</taxon>
        <taxon>Pseudomonadota</taxon>
        <taxon>Betaproteobacteria</taxon>
        <taxon>Burkholderiales</taxon>
        <taxon>Burkholderiaceae</taxon>
        <taxon>Burkholderia</taxon>
        <taxon>pseudomallei group</taxon>
    </lineage>
</organism>